<evidence type="ECO:0000313" key="2">
    <source>
        <dbReference type="Proteomes" id="UP000839052"/>
    </source>
</evidence>
<name>A0ABM8YY66_9PROT</name>
<accession>A0ABM8YY66</accession>
<dbReference type="Proteomes" id="UP000839052">
    <property type="component" value="Chromosome"/>
</dbReference>
<proteinExistence type="predicted"/>
<protein>
    <recommendedName>
        <fullName evidence="3">DNA-binding domain-containing protein</fullName>
    </recommendedName>
</protein>
<sequence length="302" mass="34335">MALSPEEFVKRLDAISKSDGVPYGRAHLLFDEEQKHQQAILQYKSYLALSDAFKCFFLETVELINTVCRPKVTAPLSEFYAIFVPRLAHSFQSLCGAERVAICGYPYHAYTLLRNTFDNLVLTSAALQKVTNFYSIEGVTPGMPLDIVAMKKLRKGTEFKVRRKMTGSESGLTQETRDELSKWDDLFDFEVHGARLSLAGAQGWMKGLEPLPVLPRFEEMQFAMFLNRYCEVSWMVHRLTPAIQPPGVPLPEAWMKKWRVLDDSFEITVHSLTQQLGKKIGAAIVELVKTKFPFNEQSAFPL</sequence>
<dbReference type="RefSeq" id="WP_239796416.1">
    <property type="nucleotide sequence ID" value="NZ_OU912926.1"/>
</dbReference>
<evidence type="ECO:0008006" key="3">
    <source>
        <dbReference type="Google" id="ProtNLM"/>
    </source>
</evidence>
<evidence type="ECO:0000313" key="1">
    <source>
        <dbReference type="EMBL" id="CAG9932497.1"/>
    </source>
</evidence>
<reference evidence="1 2" key="1">
    <citation type="submission" date="2021-10" db="EMBL/GenBank/DDBJ databases">
        <authorList>
            <person name="Koch H."/>
        </authorList>
    </citation>
    <scope>NUCLEOTIDE SEQUENCE [LARGE SCALE GENOMIC DNA]</scope>
    <source>
        <strain evidence="1">6680</strain>
    </source>
</reference>
<keyword evidence="2" id="KW-1185">Reference proteome</keyword>
<organism evidence="1 2">
    <name type="scientific">Candidatus Nitrotoga arctica</name>
    <dbReference type="NCBI Taxonomy" id="453162"/>
    <lineage>
        <taxon>Bacteria</taxon>
        <taxon>Pseudomonadati</taxon>
        <taxon>Pseudomonadota</taxon>
        <taxon>Betaproteobacteria</taxon>
        <taxon>Nitrosomonadales</taxon>
        <taxon>Gallionellaceae</taxon>
        <taxon>Candidatus Nitrotoga</taxon>
    </lineage>
</organism>
<dbReference type="EMBL" id="OU912926">
    <property type="protein sequence ID" value="CAG9932497.1"/>
    <property type="molecule type" value="Genomic_DNA"/>
</dbReference>
<gene>
    <name evidence="1" type="ORF">NTG6680_1244</name>
</gene>